<evidence type="ECO:0000256" key="1">
    <source>
        <dbReference type="ARBA" id="ARBA00005652"/>
    </source>
</evidence>
<evidence type="ECO:0000256" key="4">
    <source>
        <dbReference type="RuleBase" id="RU000509"/>
    </source>
</evidence>
<protein>
    <recommendedName>
        <fullName evidence="4">Beta-amylase</fullName>
        <ecNumber evidence="4">3.2.1.2</ecNumber>
    </recommendedName>
</protein>
<dbReference type="Pfam" id="PF01373">
    <property type="entry name" value="Glyco_hydro_14"/>
    <property type="match status" value="1"/>
</dbReference>
<organism evidence="5 6">
    <name type="scientific">Dendrobium catenatum</name>
    <dbReference type="NCBI Taxonomy" id="906689"/>
    <lineage>
        <taxon>Eukaryota</taxon>
        <taxon>Viridiplantae</taxon>
        <taxon>Streptophyta</taxon>
        <taxon>Embryophyta</taxon>
        <taxon>Tracheophyta</taxon>
        <taxon>Spermatophyta</taxon>
        <taxon>Magnoliopsida</taxon>
        <taxon>Liliopsida</taxon>
        <taxon>Asparagales</taxon>
        <taxon>Orchidaceae</taxon>
        <taxon>Epidendroideae</taxon>
        <taxon>Malaxideae</taxon>
        <taxon>Dendrobiinae</taxon>
        <taxon>Dendrobium</taxon>
    </lineage>
</organism>
<dbReference type="PRINTS" id="PR00750">
    <property type="entry name" value="BETAAMYLASE"/>
</dbReference>
<evidence type="ECO:0000313" key="6">
    <source>
        <dbReference type="Proteomes" id="UP000233837"/>
    </source>
</evidence>
<keyword evidence="2 4" id="KW-0119">Carbohydrate metabolism</keyword>
<dbReference type="InterPro" id="IPR037176">
    <property type="entry name" value="Osmotin/thaumatin-like_sf"/>
</dbReference>
<dbReference type="GO" id="GO:0016161">
    <property type="term" value="F:beta-amylase activity"/>
    <property type="evidence" value="ECO:0007669"/>
    <property type="project" value="UniProtKB-EC"/>
</dbReference>
<keyword evidence="3 4" id="KW-0624">Polysaccharide degradation</keyword>
<dbReference type="EMBL" id="KZ503807">
    <property type="protein sequence ID" value="PKU61298.1"/>
    <property type="molecule type" value="Genomic_DNA"/>
</dbReference>
<dbReference type="EC" id="3.2.1.2" evidence="4"/>
<dbReference type="PANTHER" id="PTHR31352">
    <property type="entry name" value="BETA-AMYLASE 1, CHLOROPLASTIC"/>
    <property type="match status" value="1"/>
</dbReference>
<proteinExistence type="inferred from homology"/>
<name>A0A2I0VD13_9ASPA</name>
<dbReference type="PANTHER" id="PTHR31352:SF31">
    <property type="entry name" value="BETA-AMYLASE 1, CHLOROPLASTIC"/>
    <property type="match status" value="1"/>
</dbReference>
<dbReference type="SUPFAM" id="SSF49870">
    <property type="entry name" value="Osmotin, thaumatin-like protein"/>
    <property type="match status" value="1"/>
</dbReference>
<comment type="catalytic activity">
    <reaction evidence="4">
        <text>Hydrolysis of (1-&gt;4)-alpha-D-glucosidic linkages in polysaccharides so as to remove successive maltose units from the non-reducing ends of the chains.</text>
        <dbReference type="EC" id="3.2.1.2"/>
    </reaction>
</comment>
<evidence type="ECO:0000313" key="5">
    <source>
        <dbReference type="EMBL" id="PKU61298.1"/>
    </source>
</evidence>
<reference evidence="5 6" key="1">
    <citation type="journal article" date="2016" name="Sci. Rep.">
        <title>The Dendrobium catenatum Lindl. genome sequence provides insights into polysaccharide synthase, floral development and adaptive evolution.</title>
        <authorList>
            <person name="Zhang G.Q."/>
            <person name="Xu Q."/>
            <person name="Bian C."/>
            <person name="Tsai W.C."/>
            <person name="Yeh C.M."/>
            <person name="Liu K.W."/>
            <person name="Yoshida K."/>
            <person name="Zhang L.S."/>
            <person name="Chang S.B."/>
            <person name="Chen F."/>
            <person name="Shi Y."/>
            <person name="Su Y.Y."/>
            <person name="Zhang Y.Q."/>
            <person name="Chen L.J."/>
            <person name="Yin Y."/>
            <person name="Lin M."/>
            <person name="Huang H."/>
            <person name="Deng H."/>
            <person name="Wang Z.W."/>
            <person name="Zhu S.L."/>
            <person name="Zhao X."/>
            <person name="Deng C."/>
            <person name="Niu S.C."/>
            <person name="Huang J."/>
            <person name="Wang M."/>
            <person name="Liu G.H."/>
            <person name="Yang H.J."/>
            <person name="Xiao X.J."/>
            <person name="Hsiao Y.Y."/>
            <person name="Wu W.L."/>
            <person name="Chen Y.Y."/>
            <person name="Mitsuda N."/>
            <person name="Ohme-Takagi M."/>
            <person name="Luo Y.B."/>
            <person name="Van de Peer Y."/>
            <person name="Liu Z.J."/>
        </authorList>
    </citation>
    <scope>NUCLEOTIDE SEQUENCE [LARGE SCALE GENOMIC DNA]</scope>
    <source>
        <tissue evidence="5">The whole plant</tissue>
    </source>
</reference>
<dbReference type="Gene3D" id="3.20.20.80">
    <property type="entry name" value="Glycosidases"/>
    <property type="match status" value="1"/>
</dbReference>
<evidence type="ECO:0000256" key="3">
    <source>
        <dbReference type="ARBA" id="ARBA00023326"/>
    </source>
</evidence>
<evidence type="ECO:0000256" key="2">
    <source>
        <dbReference type="ARBA" id="ARBA00023277"/>
    </source>
</evidence>
<sequence>MLASSSSSCCSASLHERLLRSSSTSIIRRRSNLVRLRSFDEVPFACQIGILFSFVLLSWYSGLLLDHGERVLSAATAIFAGTGVKISVKVAGIHWHYGTRSHAPELTAGYYNTRFHHKPIAEMLGRHGAVLNFTCVEMKNFEQPEEAMCRPDELVRQVAAAAMGAGVGLSGENALPRYDEAAHDQIVKTATVAEGGKGRCAATGCVVDLNQRCPAELRIREGEAAVACRSACERMAGVQDIYDFFSIVSLTVKLEQVRKSQTDWQMQIQQQMEMQQQMQMQQTQFLEEMLKIREQMSGRTASREEGEEETESE</sequence>
<accession>A0A2I0VD13</accession>
<dbReference type="AlphaFoldDB" id="A0A2I0VD13"/>
<dbReference type="GO" id="GO:0000272">
    <property type="term" value="P:polysaccharide catabolic process"/>
    <property type="evidence" value="ECO:0007669"/>
    <property type="project" value="UniProtKB-KW"/>
</dbReference>
<keyword evidence="6" id="KW-1185">Reference proteome</keyword>
<keyword evidence="4" id="KW-0326">Glycosidase</keyword>
<comment type="similarity">
    <text evidence="1 4">Belongs to the glycosyl hydrolase 14 family.</text>
</comment>
<reference evidence="5 6" key="2">
    <citation type="journal article" date="2017" name="Nature">
        <title>The Apostasia genome and the evolution of orchids.</title>
        <authorList>
            <person name="Zhang G.Q."/>
            <person name="Liu K.W."/>
            <person name="Li Z."/>
            <person name="Lohaus R."/>
            <person name="Hsiao Y.Y."/>
            <person name="Niu S.C."/>
            <person name="Wang J.Y."/>
            <person name="Lin Y.C."/>
            <person name="Xu Q."/>
            <person name="Chen L.J."/>
            <person name="Yoshida K."/>
            <person name="Fujiwara S."/>
            <person name="Wang Z.W."/>
            <person name="Zhang Y.Q."/>
            <person name="Mitsuda N."/>
            <person name="Wang M."/>
            <person name="Liu G.H."/>
            <person name="Pecoraro L."/>
            <person name="Huang H.X."/>
            <person name="Xiao X.J."/>
            <person name="Lin M."/>
            <person name="Wu X.Y."/>
            <person name="Wu W.L."/>
            <person name="Chen Y.Y."/>
            <person name="Chang S.B."/>
            <person name="Sakamoto S."/>
            <person name="Ohme-Takagi M."/>
            <person name="Yagi M."/>
            <person name="Zeng S.J."/>
            <person name="Shen C.Y."/>
            <person name="Yeh C.M."/>
            <person name="Luo Y.B."/>
            <person name="Tsai W.C."/>
            <person name="Van de Peer Y."/>
            <person name="Liu Z.J."/>
        </authorList>
    </citation>
    <scope>NUCLEOTIDE SEQUENCE [LARGE SCALE GENOMIC DNA]</scope>
    <source>
        <tissue evidence="5">The whole plant</tissue>
    </source>
</reference>
<dbReference type="Proteomes" id="UP000233837">
    <property type="component" value="Unassembled WGS sequence"/>
</dbReference>
<keyword evidence="4" id="KW-0378">Hydrolase</keyword>
<dbReference type="InterPro" id="IPR017853">
    <property type="entry name" value="GH"/>
</dbReference>
<gene>
    <name evidence="5" type="primary">BAM1</name>
    <name evidence="5" type="ORF">MA16_Dca024818</name>
</gene>
<dbReference type="SUPFAM" id="SSF51445">
    <property type="entry name" value="(Trans)glycosidases"/>
    <property type="match status" value="1"/>
</dbReference>
<dbReference type="InterPro" id="IPR001554">
    <property type="entry name" value="Glyco_hydro_14"/>
</dbReference>